<gene>
    <name evidence="6" type="ordered locus">Rta_24290</name>
</gene>
<sequence length="351" mass="37021">MNRRVLTRRAAVALLAAGGAALAQQVPGNVAVPFYTPADFLRGMHRFWFAPRAQAFAAEALALRAALAPSCATPAQARERWKAAALAWERLSGVAVGPLLQRRSQRQIDFAPVRPELIARAIRGEPADLRALERVGTPAKGLGTLEWLLWTRPAAPGSAECRYAQLLAQEVEAEALALREAFDALAARDWGAEPEAAGAAMAEAVNQWVGAQERLRWAQMERPLRSARDGSAPGRPPAWPRAASGSSAASWSARWEAIAALAALPGRAAPQPGAGLVPLETYLRGRGLNPLADRLARTAAQAGRGMAAARPGATGSVQTAARAVGELKRLAEAEIAPALEVQIGFSDADGD</sequence>
<dbReference type="InterPro" id="IPR034984">
    <property type="entry name" value="Imelysin-like_IPPA"/>
</dbReference>
<proteinExistence type="predicted"/>
<evidence type="ECO:0000313" key="7">
    <source>
        <dbReference type="Proteomes" id="UP000008385"/>
    </source>
</evidence>
<name>F5Y1U3_RAMTT</name>
<dbReference type="AlphaFoldDB" id="F5Y1U3"/>
<evidence type="ECO:0000259" key="5">
    <source>
        <dbReference type="Pfam" id="PF09375"/>
    </source>
</evidence>
<dbReference type="CDD" id="cd14659">
    <property type="entry name" value="Imelysin-like_IPPA"/>
    <property type="match status" value="1"/>
</dbReference>
<dbReference type="InterPro" id="IPR018976">
    <property type="entry name" value="Imelysin-like"/>
</dbReference>
<dbReference type="PATRIC" id="fig|365046.3.peg.2487"/>
<feature type="region of interest" description="Disordered" evidence="3">
    <location>
        <begin position="224"/>
        <end position="245"/>
    </location>
</feature>
<dbReference type="Pfam" id="PF09375">
    <property type="entry name" value="Peptidase_M75"/>
    <property type="match status" value="1"/>
</dbReference>
<feature type="domain" description="Imelysin-like" evidence="5">
    <location>
        <begin position="53"/>
        <end position="310"/>
    </location>
</feature>
<dbReference type="EMBL" id="CP000245">
    <property type="protein sequence ID" value="AEG93527.1"/>
    <property type="molecule type" value="Genomic_DNA"/>
</dbReference>
<reference evidence="6 7" key="2">
    <citation type="journal article" date="2011" name="PLoS ONE">
        <title>The Cyst-Dividing Bacterium Ramlibacter tataouinensis TTB310 Genome Reveals a Well-Stocked Toolbox for Adaptation to a Desert Environment.</title>
        <authorList>
            <person name="De Luca G."/>
            <person name="Barakat M."/>
            <person name="Ortet P."/>
            <person name="Fochesato S."/>
            <person name="Jourlin-Castelli C."/>
            <person name="Ansaldi M."/>
            <person name="Py B."/>
            <person name="Fichant G."/>
            <person name="Coutinho P.M."/>
            <person name="Voulhoux R."/>
            <person name="Bastien O."/>
            <person name="Marechal E."/>
            <person name="Henrissat B."/>
            <person name="Quentin Y."/>
            <person name="Noirot P."/>
            <person name="Filloux A."/>
            <person name="Mejean V."/>
            <person name="Dubow M.S."/>
            <person name="Barras F."/>
            <person name="Barbe V."/>
            <person name="Weissenbach J."/>
            <person name="Mihalcescu I."/>
            <person name="Vermeglio A."/>
            <person name="Achouak W."/>
            <person name="Heulin T."/>
        </authorList>
    </citation>
    <scope>NUCLEOTIDE SEQUENCE [LARGE SCALE GENOMIC DNA]</scope>
    <source>
        <strain evidence="7">ATCC BAA-407 / DSM 14655 / LMG 21543 / TTB310</strain>
    </source>
</reference>
<dbReference type="eggNOG" id="COG3489">
    <property type="taxonomic scope" value="Bacteria"/>
</dbReference>
<evidence type="ECO:0000256" key="4">
    <source>
        <dbReference type="SAM" id="SignalP"/>
    </source>
</evidence>
<protein>
    <recommendedName>
        <fullName evidence="5">Imelysin-like domain-containing protein</fullName>
    </recommendedName>
</protein>
<dbReference type="GO" id="GO:0030313">
    <property type="term" value="C:cell envelope"/>
    <property type="evidence" value="ECO:0007669"/>
    <property type="project" value="UniProtKB-SubCell"/>
</dbReference>
<dbReference type="Gene3D" id="1.20.1420.20">
    <property type="entry name" value="M75 peptidase, HXXE motif"/>
    <property type="match status" value="1"/>
</dbReference>
<keyword evidence="7" id="KW-1185">Reference proteome</keyword>
<comment type="subcellular location">
    <subcellularLocation>
        <location evidence="1">Cell envelope</location>
    </subcellularLocation>
</comment>
<dbReference type="InterPro" id="IPR038352">
    <property type="entry name" value="Imelysin_sf"/>
</dbReference>
<dbReference type="RefSeq" id="WP_013901759.1">
    <property type="nucleotide sequence ID" value="NC_015677.1"/>
</dbReference>
<evidence type="ECO:0000256" key="2">
    <source>
        <dbReference type="ARBA" id="ARBA00022729"/>
    </source>
</evidence>
<evidence type="ECO:0000256" key="1">
    <source>
        <dbReference type="ARBA" id="ARBA00004196"/>
    </source>
</evidence>
<dbReference type="HOGENOM" id="CLU_749769_0_0_4"/>
<dbReference type="STRING" id="365046.Rta_24290"/>
<reference evidence="7" key="1">
    <citation type="submission" date="2006-01" db="EMBL/GenBank/DDBJ databases">
        <title>Genome of the cyst-dividing bacterium Ramlibacter tataouinensis.</title>
        <authorList>
            <person name="Barakat M."/>
            <person name="Ortet P."/>
            <person name="De Luca G."/>
            <person name="Jourlin-Castelli C."/>
            <person name="Ansaldi M."/>
            <person name="Py B."/>
            <person name="Fichant G."/>
            <person name="Coutinho P."/>
            <person name="Voulhoux R."/>
            <person name="Bastien O."/>
            <person name="Roy S."/>
            <person name="Marechal E."/>
            <person name="Henrissat B."/>
            <person name="Quentin Y."/>
            <person name="Noirot P."/>
            <person name="Filloux A."/>
            <person name="Mejean V."/>
            <person name="DuBow M."/>
            <person name="Barras F."/>
            <person name="Heulin T."/>
        </authorList>
    </citation>
    <scope>NUCLEOTIDE SEQUENCE [LARGE SCALE GENOMIC DNA]</scope>
    <source>
        <strain evidence="7">ATCC BAA-407 / DSM 14655 / LMG 21543 / TTB310</strain>
    </source>
</reference>
<organism evidence="6 7">
    <name type="scientific">Ramlibacter tataouinensis (strain ATCC BAA-407 / DSM 14655 / LMG 21543 / TTB310)</name>
    <dbReference type="NCBI Taxonomy" id="365046"/>
    <lineage>
        <taxon>Bacteria</taxon>
        <taxon>Pseudomonadati</taxon>
        <taxon>Pseudomonadota</taxon>
        <taxon>Betaproteobacteria</taxon>
        <taxon>Burkholderiales</taxon>
        <taxon>Comamonadaceae</taxon>
        <taxon>Ramlibacter</taxon>
    </lineage>
</organism>
<accession>F5Y1U3</accession>
<dbReference type="KEGG" id="rta:Rta_24290"/>
<feature type="chain" id="PRO_5003329269" description="Imelysin-like domain-containing protein" evidence="4">
    <location>
        <begin position="24"/>
        <end position="351"/>
    </location>
</feature>
<keyword evidence="2 4" id="KW-0732">Signal</keyword>
<evidence type="ECO:0000256" key="3">
    <source>
        <dbReference type="SAM" id="MobiDB-lite"/>
    </source>
</evidence>
<dbReference type="Proteomes" id="UP000008385">
    <property type="component" value="Chromosome"/>
</dbReference>
<feature type="signal peptide" evidence="4">
    <location>
        <begin position="1"/>
        <end position="23"/>
    </location>
</feature>
<evidence type="ECO:0000313" key="6">
    <source>
        <dbReference type="EMBL" id="AEG93527.1"/>
    </source>
</evidence>
<dbReference type="OrthoDB" id="8591749at2"/>